<dbReference type="RefSeq" id="XP_025387041.1">
    <property type="nucleotide sequence ID" value="XM_025537456.1"/>
</dbReference>
<reference evidence="2" key="1">
    <citation type="submission" date="2016-12" db="EMBL/GenBank/DDBJ databases">
        <title>The genomes of Aspergillus section Nigri reveals drivers in fungal speciation.</title>
        <authorList>
            <consortium name="DOE Joint Genome Institute"/>
            <person name="Vesth T.C."/>
            <person name="Nybo J."/>
            <person name="Theobald S."/>
            <person name="Brandl J."/>
            <person name="Frisvad J.C."/>
            <person name="Nielsen K.F."/>
            <person name="Lyhne E.K."/>
            <person name="Kogle M.E."/>
            <person name="Kuo A."/>
            <person name="Riley R."/>
            <person name="Clum A."/>
            <person name="Nolan M."/>
            <person name="Lipzen A."/>
            <person name="Salamov A."/>
            <person name="Henrissat B."/>
            <person name="Wiebenga A."/>
            <person name="De vries R.P."/>
            <person name="Grigoriev I.V."/>
            <person name="Mortensen U.H."/>
            <person name="Andersen M.R."/>
            <person name="Baker S.E."/>
        </authorList>
    </citation>
    <scope>NUCLEOTIDE SEQUENCE</scope>
    <source>
        <strain evidence="2">CBS 122712</strain>
    </source>
</reference>
<proteinExistence type="predicted"/>
<dbReference type="AlphaFoldDB" id="A0A317V8L6"/>
<feature type="transmembrane region" description="Helical" evidence="1">
    <location>
        <begin position="58"/>
        <end position="80"/>
    </location>
</feature>
<accession>A0A317V8L6</accession>
<dbReference type="EMBL" id="MSFU01000016">
    <property type="protein sequence ID" value="PWY70704.1"/>
    <property type="molecule type" value="Genomic_DNA"/>
</dbReference>
<gene>
    <name evidence="2" type="ORF">BO83DRAFT_58897</name>
</gene>
<keyword evidence="3" id="KW-1185">Reference proteome</keyword>
<organism evidence="2 3">
    <name type="scientific">Aspergillus eucalypticola (strain CBS 122712 / IBT 29274)</name>
    <dbReference type="NCBI Taxonomy" id="1448314"/>
    <lineage>
        <taxon>Eukaryota</taxon>
        <taxon>Fungi</taxon>
        <taxon>Dikarya</taxon>
        <taxon>Ascomycota</taxon>
        <taxon>Pezizomycotina</taxon>
        <taxon>Eurotiomycetes</taxon>
        <taxon>Eurotiomycetidae</taxon>
        <taxon>Eurotiales</taxon>
        <taxon>Aspergillaceae</taxon>
        <taxon>Aspergillus</taxon>
        <taxon>Aspergillus subgen. Circumdati</taxon>
    </lineage>
</organism>
<protein>
    <recommendedName>
        <fullName evidence="4">Transmembrane protein</fullName>
    </recommendedName>
</protein>
<comment type="caution">
    <text evidence="2">The sequence shown here is derived from an EMBL/GenBank/DDBJ whole genome shotgun (WGS) entry which is preliminary data.</text>
</comment>
<dbReference type="GeneID" id="37059418"/>
<evidence type="ECO:0000313" key="3">
    <source>
        <dbReference type="Proteomes" id="UP000246171"/>
    </source>
</evidence>
<keyword evidence="1" id="KW-0472">Membrane</keyword>
<keyword evidence="1" id="KW-1133">Transmembrane helix</keyword>
<name>A0A317V8L6_ASPEC</name>
<evidence type="ECO:0008006" key="4">
    <source>
        <dbReference type="Google" id="ProtNLM"/>
    </source>
</evidence>
<evidence type="ECO:0000256" key="1">
    <source>
        <dbReference type="SAM" id="Phobius"/>
    </source>
</evidence>
<dbReference type="OrthoDB" id="10652074at2759"/>
<evidence type="ECO:0000313" key="2">
    <source>
        <dbReference type="EMBL" id="PWY70704.1"/>
    </source>
</evidence>
<sequence length="155" mass="16873">MPPEGPLYRRVRSGNQRAGPRVMVWAERAMSNQTNHGAGTGDHCSTVSRNLGSTATRACIFLPFFAFLCRSLLVALRFSLFPYLLFFFTFPCLVHGEEFPSLQVCYSSLGSGTRRPMQTSSGVAGHPAALGDKQLFGENHASLSCGREGRLVQGS</sequence>
<dbReference type="VEuPathDB" id="FungiDB:BO83DRAFT_58897"/>
<keyword evidence="1" id="KW-0812">Transmembrane</keyword>
<dbReference type="Proteomes" id="UP000246171">
    <property type="component" value="Unassembled WGS sequence"/>
</dbReference>